<dbReference type="AlphaFoldDB" id="A0AA38HKX1"/>
<accession>A0AA38HKX1</accession>
<feature type="region of interest" description="Disordered" evidence="1">
    <location>
        <begin position="1"/>
        <end position="25"/>
    </location>
</feature>
<protein>
    <submittedName>
        <fullName evidence="2">Uncharacterized protein</fullName>
    </submittedName>
</protein>
<sequence>MASRDSGEFRQRAPKASVTAVKHTKPPSAIGAIIVRCLINCLNEAETIKNPERRGGTRARESRAASAKRNETDAGTLRDVRHVRFPEQNLSISTGMKHHGDAVRKRTSNNNLVHYVKN</sequence>
<proteinExistence type="predicted"/>
<feature type="compositionally biased region" description="Basic and acidic residues" evidence="1">
    <location>
        <begin position="46"/>
        <end position="85"/>
    </location>
</feature>
<evidence type="ECO:0000313" key="2">
    <source>
        <dbReference type="EMBL" id="KAJ3639573.1"/>
    </source>
</evidence>
<comment type="caution">
    <text evidence="2">The sequence shown here is derived from an EMBL/GenBank/DDBJ whole genome shotgun (WGS) entry which is preliminary data.</text>
</comment>
<evidence type="ECO:0000256" key="1">
    <source>
        <dbReference type="SAM" id="MobiDB-lite"/>
    </source>
</evidence>
<dbReference type="Proteomes" id="UP001168821">
    <property type="component" value="Unassembled WGS sequence"/>
</dbReference>
<evidence type="ECO:0000313" key="3">
    <source>
        <dbReference type="Proteomes" id="UP001168821"/>
    </source>
</evidence>
<dbReference type="EMBL" id="JALNTZ010000010">
    <property type="protein sequence ID" value="KAJ3639573.1"/>
    <property type="molecule type" value="Genomic_DNA"/>
</dbReference>
<organism evidence="2 3">
    <name type="scientific">Zophobas morio</name>
    <dbReference type="NCBI Taxonomy" id="2755281"/>
    <lineage>
        <taxon>Eukaryota</taxon>
        <taxon>Metazoa</taxon>
        <taxon>Ecdysozoa</taxon>
        <taxon>Arthropoda</taxon>
        <taxon>Hexapoda</taxon>
        <taxon>Insecta</taxon>
        <taxon>Pterygota</taxon>
        <taxon>Neoptera</taxon>
        <taxon>Endopterygota</taxon>
        <taxon>Coleoptera</taxon>
        <taxon>Polyphaga</taxon>
        <taxon>Cucujiformia</taxon>
        <taxon>Tenebrionidae</taxon>
        <taxon>Zophobas</taxon>
    </lineage>
</organism>
<feature type="region of interest" description="Disordered" evidence="1">
    <location>
        <begin position="46"/>
        <end position="110"/>
    </location>
</feature>
<name>A0AA38HKX1_9CUCU</name>
<reference evidence="2" key="1">
    <citation type="journal article" date="2023" name="G3 (Bethesda)">
        <title>Whole genome assemblies of Zophobas morio and Tenebrio molitor.</title>
        <authorList>
            <person name="Kaur S."/>
            <person name="Stinson S.A."/>
            <person name="diCenzo G.C."/>
        </authorList>
    </citation>
    <scope>NUCLEOTIDE SEQUENCE</scope>
    <source>
        <strain evidence="2">QUZm001</strain>
    </source>
</reference>
<gene>
    <name evidence="2" type="ORF">Zmor_002924</name>
</gene>
<feature type="compositionally biased region" description="Basic and acidic residues" evidence="1">
    <location>
        <begin position="1"/>
        <end position="11"/>
    </location>
</feature>
<keyword evidence="3" id="KW-1185">Reference proteome</keyword>